<accession>A0A7L2NIP8</accession>
<dbReference type="PANTHER" id="PTHR23041">
    <property type="entry name" value="RING FINGER DOMAIN-CONTAINING"/>
    <property type="match status" value="1"/>
</dbReference>
<feature type="non-terminal residue" evidence="7">
    <location>
        <position position="147"/>
    </location>
</feature>
<evidence type="ECO:0000313" key="7">
    <source>
        <dbReference type="EMBL" id="NXR72090.1"/>
    </source>
</evidence>
<keyword evidence="7" id="KW-0436">Ligase</keyword>
<comment type="caution">
    <text evidence="7">The sequence shown here is derived from an EMBL/GenBank/DDBJ whole genome shotgun (WGS) entry which is preliminary data.</text>
</comment>
<evidence type="ECO:0000256" key="3">
    <source>
        <dbReference type="ARBA" id="ARBA00022833"/>
    </source>
</evidence>
<dbReference type="InterPro" id="IPR047134">
    <property type="entry name" value="RNF4"/>
</dbReference>
<dbReference type="EMBL" id="VWYP01003303">
    <property type="protein sequence ID" value="NXR72090.1"/>
    <property type="molecule type" value="Genomic_DNA"/>
</dbReference>
<keyword evidence="2 4" id="KW-0863">Zinc-finger</keyword>
<dbReference type="GO" id="GO:0016605">
    <property type="term" value="C:PML body"/>
    <property type="evidence" value="ECO:0007669"/>
    <property type="project" value="TreeGrafter"/>
</dbReference>
<protein>
    <submittedName>
        <fullName evidence="7">RNF4 ligase</fullName>
    </submittedName>
</protein>
<name>A0A7L2NIP8_PYCJO</name>
<evidence type="ECO:0000256" key="2">
    <source>
        <dbReference type="ARBA" id="ARBA00022771"/>
    </source>
</evidence>
<dbReference type="OrthoDB" id="6105938at2759"/>
<dbReference type="PROSITE" id="PS00518">
    <property type="entry name" value="ZF_RING_1"/>
    <property type="match status" value="1"/>
</dbReference>
<dbReference type="GO" id="GO:0008270">
    <property type="term" value="F:zinc ion binding"/>
    <property type="evidence" value="ECO:0007669"/>
    <property type="project" value="UniProtKB-KW"/>
</dbReference>
<dbReference type="SMART" id="SM00184">
    <property type="entry name" value="RING"/>
    <property type="match status" value="1"/>
</dbReference>
<dbReference type="AlphaFoldDB" id="A0A7L2NIP8"/>
<dbReference type="Proteomes" id="UP000535705">
    <property type="component" value="Unassembled WGS sequence"/>
</dbReference>
<dbReference type="GO" id="GO:0045944">
    <property type="term" value="P:positive regulation of transcription by RNA polymerase II"/>
    <property type="evidence" value="ECO:0007669"/>
    <property type="project" value="TreeGrafter"/>
</dbReference>
<evidence type="ECO:0000256" key="5">
    <source>
        <dbReference type="SAM" id="MobiDB-lite"/>
    </source>
</evidence>
<evidence type="ECO:0000256" key="1">
    <source>
        <dbReference type="ARBA" id="ARBA00022723"/>
    </source>
</evidence>
<evidence type="ECO:0000256" key="4">
    <source>
        <dbReference type="PROSITE-ProRule" id="PRU00175"/>
    </source>
</evidence>
<proteinExistence type="predicted"/>
<dbReference type="Gene3D" id="3.30.40.10">
    <property type="entry name" value="Zinc/RING finger domain, C3HC4 (zinc finger)"/>
    <property type="match status" value="1"/>
</dbReference>
<reference evidence="7 8" key="1">
    <citation type="submission" date="2019-09" db="EMBL/GenBank/DDBJ databases">
        <title>Bird 10,000 Genomes (B10K) Project - Family phase.</title>
        <authorList>
            <person name="Zhang G."/>
        </authorList>
    </citation>
    <scope>NUCLEOTIDE SEQUENCE [LARGE SCALE GENOMIC DNA]</scope>
    <source>
        <strain evidence="7">B10K-DU-002-42</strain>
        <tissue evidence="7">Muscle</tissue>
    </source>
</reference>
<dbReference type="InterPro" id="IPR013083">
    <property type="entry name" value="Znf_RING/FYVE/PHD"/>
</dbReference>
<dbReference type="InterPro" id="IPR001841">
    <property type="entry name" value="Znf_RING"/>
</dbReference>
<keyword evidence="8" id="KW-1185">Reference proteome</keyword>
<organism evidence="7 8">
    <name type="scientific">Pycnonotus jocosus</name>
    <name type="common">Red-whiskered bulbul</name>
    <name type="synonym">Lanius jocosus</name>
    <dbReference type="NCBI Taxonomy" id="182897"/>
    <lineage>
        <taxon>Eukaryota</taxon>
        <taxon>Metazoa</taxon>
        <taxon>Chordata</taxon>
        <taxon>Craniata</taxon>
        <taxon>Vertebrata</taxon>
        <taxon>Euteleostomi</taxon>
        <taxon>Archelosauria</taxon>
        <taxon>Archosauria</taxon>
        <taxon>Dinosauria</taxon>
        <taxon>Saurischia</taxon>
        <taxon>Theropoda</taxon>
        <taxon>Coelurosauria</taxon>
        <taxon>Aves</taxon>
        <taxon>Neognathae</taxon>
        <taxon>Neoaves</taxon>
        <taxon>Telluraves</taxon>
        <taxon>Australaves</taxon>
        <taxon>Passeriformes</taxon>
        <taxon>Sylvioidea</taxon>
        <taxon>Pycnonotidae</taxon>
        <taxon>Pycnonotus</taxon>
    </lineage>
</organism>
<dbReference type="PROSITE" id="PS50089">
    <property type="entry name" value="ZF_RING_2"/>
    <property type="match status" value="1"/>
</dbReference>
<feature type="region of interest" description="Disordered" evidence="5">
    <location>
        <begin position="21"/>
        <end position="65"/>
    </location>
</feature>
<dbReference type="GO" id="GO:0016874">
    <property type="term" value="F:ligase activity"/>
    <property type="evidence" value="ECO:0007669"/>
    <property type="project" value="UniProtKB-KW"/>
</dbReference>
<keyword evidence="3" id="KW-0862">Zinc</keyword>
<dbReference type="PANTHER" id="PTHR23041:SF78">
    <property type="entry name" value="E3 UBIQUITIN-PROTEIN LIGASE RNF4"/>
    <property type="match status" value="1"/>
</dbReference>
<keyword evidence="1" id="KW-0479">Metal-binding</keyword>
<feature type="domain" description="RING-type" evidence="6">
    <location>
        <begin position="89"/>
        <end position="134"/>
    </location>
</feature>
<dbReference type="SUPFAM" id="SSF57850">
    <property type="entry name" value="RING/U-box"/>
    <property type="match status" value="1"/>
</dbReference>
<dbReference type="Pfam" id="PF13923">
    <property type="entry name" value="zf-C3HC4_2"/>
    <property type="match status" value="1"/>
</dbReference>
<feature type="compositionally biased region" description="Acidic residues" evidence="5">
    <location>
        <begin position="54"/>
        <end position="65"/>
    </location>
</feature>
<evidence type="ECO:0000259" key="6">
    <source>
        <dbReference type="PROSITE" id="PS50089"/>
    </source>
</evidence>
<feature type="non-terminal residue" evidence="7">
    <location>
        <position position="1"/>
    </location>
</feature>
<dbReference type="InterPro" id="IPR017907">
    <property type="entry name" value="Znf_RING_CS"/>
</dbReference>
<gene>
    <name evidence="7" type="primary">Rnf4_0</name>
    <name evidence="7" type="ORF">PYCJOC_R06448</name>
</gene>
<sequence length="147" mass="16301">TGEEVIDLTGESSEPEVIVISDDESDVVKENEESQQYPLDCREAENSAELGASDNEEEPRDTDEYVTDEASLQSVISDTRAQQGVVIRCPICMDFYSEIMQHGRQLVATMCGHVFCSRCLPVALETAGMCPTCRVELSPDLYIPIYL</sequence>
<evidence type="ECO:0000313" key="8">
    <source>
        <dbReference type="Proteomes" id="UP000535705"/>
    </source>
</evidence>